<organism evidence="1">
    <name type="scientific">bioreactor metagenome</name>
    <dbReference type="NCBI Taxonomy" id="1076179"/>
    <lineage>
        <taxon>unclassified sequences</taxon>
        <taxon>metagenomes</taxon>
        <taxon>ecological metagenomes</taxon>
    </lineage>
</organism>
<accession>A0A644YB44</accession>
<sequence>MDDFFVLDFVSCDIFADRLAGDSDTIRMQVAVFDQFIHDCRDTACFMHIMHGESR</sequence>
<dbReference type="EMBL" id="VSSQ01004571">
    <property type="protein sequence ID" value="MPM25755.1"/>
    <property type="molecule type" value="Genomic_DNA"/>
</dbReference>
<gene>
    <name evidence="1" type="ORF">SDC9_72255</name>
</gene>
<protein>
    <submittedName>
        <fullName evidence="1">Uncharacterized protein</fullName>
    </submittedName>
</protein>
<name>A0A644YB44_9ZZZZ</name>
<reference evidence="1" key="1">
    <citation type="submission" date="2019-08" db="EMBL/GenBank/DDBJ databases">
        <authorList>
            <person name="Kucharzyk K."/>
            <person name="Murdoch R.W."/>
            <person name="Higgins S."/>
            <person name="Loffler F."/>
        </authorList>
    </citation>
    <scope>NUCLEOTIDE SEQUENCE</scope>
</reference>
<comment type="caution">
    <text evidence="1">The sequence shown here is derived from an EMBL/GenBank/DDBJ whole genome shotgun (WGS) entry which is preliminary data.</text>
</comment>
<dbReference type="AlphaFoldDB" id="A0A644YB44"/>
<evidence type="ECO:0000313" key="1">
    <source>
        <dbReference type="EMBL" id="MPM25755.1"/>
    </source>
</evidence>
<proteinExistence type="predicted"/>